<dbReference type="AlphaFoldDB" id="A0A511QY01"/>
<dbReference type="RefSeq" id="WP_015586364.1">
    <property type="nucleotide sequence ID" value="NZ_BJXL01000006.1"/>
</dbReference>
<organism evidence="1 2">
    <name type="scientific">Meiothermus hypogaeus NBRC 106114</name>
    <dbReference type="NCBI Taxonomy" id="1227553"/>
    <lineage>
        <taxon>Bacteria</taxon>
        <taxon>Thermotogati</taxon>
        <taxon>Deinococcota</taxon>
        <taxon>Deinococci</taxon>
        <taxon>Thermales</taxon>
        <taxon>Thermaceae</taxon>
        <taxon>Meiothermus</taxon>
    </lineage>
</organism>
<sequence>MSFDGEAATAFLHFSADYFRVLAKRYGEDARFRRGRDYLEADLSQAPRTLRAARRLGLER</sequence>
<dbReference type="Proteomes" id="UP000321197">
    <property type="component" value="Unassembled WGS sequence"/>
</dbReference>
<comment type="caution">
    <text evidence="1">The sequence shown here is derived from an EMBL/GenBank/DDBJ whole genome shotgun (WGS) entry which is preliminary data.</text>
</comment>
<proteinExistence type="predicted"/>
<gene>
    <name evidence="1" type="ORF">MHY01S_04210</name>
</gene>
<name>A0A511QY01_9DEIN</name>
<dbReference type="EMBL" id="BJXL01000006">
    <property type="protein sequence ID" value="GEM82255.1"/>
    <property type="molecule type" value="Genomic_DNA"/>
</dbReference>
<accession>A0A511QY01</accession>
<evidence type="ECO:0000313" key="2">
    <source>
        <dbReference type="Proteomes" id="UP000321197"/>
    </source>
</evidence>
<protein>
    <submittedName>
        <fullName evidence="1">Uncharacterized protein</fullName>
    </submittedName>
</protein>
<reference evidence="1 2" key="1">
    <citation type="submission" date="2019-07" db="EMBL/GenBank/DDBJ databases">
        <title>Whole genome shotgun sequence of Meiothermus hypogaeus NBRC 106114.</title>
        <authorList>
            <person name="Hosoyama A."/>
            <person name="Uohara A."/>
            <person name="Ohji S."/>
            <person name="Ichikawa N."/>
        </authorList>
    </citation>
    <scope>NUCLEOTIDE SEQUENCE [LARGE SCALE GENOMIC DNA]</scope>
    <source>
        <strain evidence="1 2">NBRC 106114</strain>
    </source>
</reference>
<evidence type="ECO:0000313" key="1">
    <source>
        <dbReference type="EMBL" id="GEM82255.1"/>
    </source>
</evidence>